<dbReference type="GO" id="GO:0008270">
    <property type="term" value="F:zinc ion binding"/>
    <property type="evidence" value="ECO:0007669"/>
    <property type="project" value="UniProtKB-KW"/>
</dbReference>
<dbReference type="PANTHER" id="PTHR47479:SF2">
    <property type="entry name" value="OS05G0393200 PROTEIN"/>
    <property type="match status" value="1"/>
</dbReference>
<keyword evidence="4" id="KW-1185">Reference proteome</keyword>
<keyword evidence="1" id="KW-0479">Metal-binding</keyword>
<dbReference type="InterPro" id="IPR013083">
    <property type="entry name" value="Znf_RING/FYVE/PHD"/>
</dbReference>
<dbReference type="Pfam" id="PF13639">
    <property type="entry name" value="zf-RING_2"/>
    <property type="match status" value="1"/>
</dbReference>
<evidence type="ECO:0000313" key="3">
    <source>
        <dbReference type="EMBL" id="KAK1387701.1"/>
    </source>
</evidence>
<reference evidence="3" key="2">
    <citation type="submission" date="2023-05" db="EMBL/GenBank/DDBJ databases">
        <authorList>
            <person name="Schelkunov M.I."/>
        </authorList>
    </citation>
    <scope>NUCLEOTIDE SEQUENCE</scope>
    <source>
        <strain evidence="3">Hsosn_3</strain>
        <tissue evidence="3">Leaf</tissue>
    </source>
</reference>
<dbReference type="InterPro" id="IPR001841">
    <property type="entry name" value="Znf_RING"/>
</dbReference>
<proteinExistence type="predicted"/>
<protein>
    <recommendedName>
        <fullName evidence="2">RING-type domain-containing protein</fullName>
    </recommendedName>
</protein>
<gene>
    <name evidence="3" type="ORF">POM88_015879</name>
</gene>
<organism evidence="3 4">
    <name type="scientific">Heracleum sosnowskyi</name>
    <dbReference type="NCBI Taxonomy" id="360622"/>
    <lineage>
        <taxon>Eukaryota</taxon>
        <taxon>Viridiplantae</taxon>
        <taxon>Streptophyta</taxon>
        <taxon>Embryophyta</taxon>
        <taxon>Tracheophyta</taxon>
        <taxon>Spermatophyta</taxon>
        <taxon>Magnoliopsida</taxon>
        <taxon>eudicotyledons</taxon>
        <taxon>Gunneridae</taxon>
        <taxon>Pentapetalae</taxon>
        <taxon>asterids</taxon>
        <taxon>campanulids</taxon>
        <taxon>Apiales</taxon>
        <taxon>Apiaceae</taxon>
        <taxon>Apioideae</taxon>
        <taxon>apioid superclade</taxon>
        <taxon>Tordylieae</taxon>
        <taxon>Tordyliinae</taxon>
        <taxon>Heracleum</taxon>
    </lineage>
</organism>
<dbReference type="PROSITE" id="PS50089">
    <property type="entry name" value="ZF_RING_2"/>
    <property type="match status" value="1"/>
</dbReference>
<dbReference type="AlphaFoldDB" id="A0AAD8IMS7"/>
<dbReference type="Gene3D" id="3.30.40.10">
    <property type="entry name" value="Zinc/RING finger domain, C3HC4 (zinc finger)"/>
    <property type="match status" value="1"/>
</dbReference>
<evidence type="ECO:0000259" key="2">
    <source>
        <dbReference type="PROSITE" id="PS50089"/>
    </source>
</evidence>
<dbReference type="PANTHER" id="PTHR47479">
    <property type="entry name" value="OS05G0393200 PROTEIN"/>
    <property type="match status" value="1"/>
</dbReference>
<dbReference type="EMBL" id="JAUIZM010000004">
    <property type="protein sequence ID" value="KAK1387701.1"/>
    <property type="molecule type" value="Genomic_DNA"/>
</dbReference>
<reference evidence="3" key="1">
    <citation type="submission" date="2023-02" db="EMBL/GenBank/DDBJ databases">
        <title>Genome of toxic invasive species Heracleum sosnowskyi carries increased number of genes despite the absence of recent whole-genome duplications.</title>
        <authorList>
            <person name="Schelkunov M."/>
            <person name="Shtratnikova V."/>
            <person name="Makarenko M."/>
            <person name="Klepikova A."/>
            <person name="Omelchenko D."/>
            <person name="Novikova G."/>
            <person name="Obukhova E."/>
            <person name="Bogdanov V."/>
            <person name="Penin A."/>
            <person name="Logacheva M."/>
        </authorList>
    </citation>
    <scope>NUCLEOTIDE SEQUENCE</scope>
    <source>
        <strain evidence="3">Hsosn_3</strain>
        <tissue evidence="3">Leaf</tissue>
    </source>
</reference>
<accession>A0AAD8IMS7</accession>
<dbReference type="InterPro" id="IPR044196">
    <property type="entry name" value="At5g19025-like"/>
</dbReference>
<keyword evidence="1" id="KW-0862">Zinc</keyword>
<dbReference type="SUPFAM" id="SSF57850">
    <property type="entry name" value="RING/U-box"/>
    <property type="match status" value="1"/>
</dbReference>
<feature type="domain" description="RING-type" evidence="2">
    <location>
        <begin position="161"/>
        <end position="202"/>
    </location>
</feature>
<name>A0AAD8IMS7_9APIA</name>
<comment type="caution">
    <text evidence="3">The sequence shown here is derived from an EMBL/GenBank/DDBJ whole genome shotgun (WGS) entry which is preliminary data.</text>
</comment>
<dbReference type="Proteomes" id="UP001237642">
    <property type="component" value="Unassembled WGS sequence"/>
</dbReference>
<evidence type="ECO:0000256" key="1">
    <source>
        <dbReference type="PROSITE-ProRule" id="PRU00175"/>
    </source>
</evidence>
<dbReference type="SMART" id="SM00184">
    <property type="entry name" value="RING"/>
    <property type="match status" value="1"/>
</dbReference>
<keyword evidence="1" id="KW-0863">Zinc-finger</keyword>
<evidence type="ECO:0000313" key="4">
    <source>
        <dbReference type="Proteomes" id="UP001237642"/>
    </source>
</evidence>
<sequence length="267" mass="30788">MENNTLDIPRRGINTLNILGILQIKLLIGLDRLKCGKSGCRGYMNDDNFEFRFQTENRLKEVTSKEVMQVDKLPWHELLAGDLSSEDEAVKAELRTYFKKLVPVNGRFVLLFKSKCGCPYAKIEAWSSEDSSRRHATASTNEGIVSAGIEARIKSGEDAICYICKEKYKNIFEIKQLPCSHFFHQECIDKSLKMDGICPLCDEWDDSWDERWIEDWDDSRDDFVLIWDLNESHMSYYYEEKALNAALIVYSPLKSASTRNPRLASKS</sequence>